<name>A0ABR1C380_NECAM</name>
<feature type="compositionally biased region" description="Basic and acidic residues" evidence="1">
    <location>
        <begin position="255"/>
        <end position="265"/>
    </location>
</feature>
<evidence type="ECO:0000313" key="2">
    <source>
        <dbReference type="EMBL" id="KAK6732098.1"/>
    </source>
</evidence>
<dbReference type="Proteomes" id="UP001303046">
    <property type="component" value="Unassembled WGS sequence"/>
</dbReference>
<feature type="compositionally biased region" description="Polar residues" evidence="1">
    <location>
        <begin position="181"/>
        <end position="192"/>
    </location>
</feature>
<feature type="compositionally biased region" description="Polar residues" evidence="1">
    <location>
        <begin position="72"/>
        <end position="89"/>
    </location>
</feature>
<organism evidence="2 3">
    <name type="scientific">Necator americanus</name>
    <name type="common">Human hookworm</name>
    <dbReference type="NCBI Taxonomy" id="51031"/>
    <lineage>
        <taxon>Eukaryota</taxon>
        <taxon>Metazoa</taxon>
        <taxon>Ecdysozoa</taxon>
        <taxon>Nematoda</taxon>
        <taxon>Chromadorea</taxon>
        <taxon>Rhabditida</taxon>
        <taxon>Rhabditina</taxon>
        <taxon>Rhabditomorpha</taxon>
        <taxon>Strongyloidea</taxon>
        <taxon>Ancylostomatidae</taxon>
        <taxon>Bunostominae</taxon>
        <taxon>Necator</taxon>
    </lineage>
</organism>
<dbReference type="EMBL" id="JAVFWL010000002">
    <property type="protein sequence ID" value="KAK6732098.1"/>
    <property type="molecule type" value="Genomic_DNA"/>
</dbReference>
<feature type="compositionally biased region" description="Low complexity" evidence="1">
    <location>
        <begin position="170"/>
        <end position="180"/>
    </location>
</feature>
<feature type="compositionally biased region" description="Low complexity" evidence="1">
    <location>
        <begin position="215"/>
        <end position="246"/>
    </location>
</feature>
<feature type="region of interest" description="Disordered" evidence="1">
    <location>
        <begin position="165"/>
        <end position="272"/>
    </location>
</feature>
<keyword evidence="3" id="KW-1185">Reference proteome</keyword>
<evidence type="ECO:0000256" key="1">
    <source>
        <dbReference type="SAM" id="MobiDB-lite"/>
    </source>
</evidence>
<reference evidence="2 3" key="1">
    <citation type="submission" date="2023-08" db="EMBL/GenBank/DDBJ databases">
        <title>A Necator americanus chromosomal reference genome.</title>
        <authorList>
            <person name="Ilik V."/>
            <person name="Petrzelkova K.J."/>
            <person name="Pardy F."/>
            <person name="Fuh T."/>
            <person name="Niatou-Singa F.S."/>
            <person name="Gouil Q."/>
            <person name="Baker L."/>
            <person name="Ritchie M.E."/>
            <person name="Jex A.R."/>
            <person name="Gazzola D."/>
            <person name="Li H."/>
            <person name="Toshio Fujiwara R."/>
            <person name="Zhan B."/>
            <person name="Aroian R.V."/>
            <person name="Pafco B."/>
            <person name="Schwarz E.M."/>
        </authorList>
    </citation>
    <scope>NUCLEOTIDE SEQUENCE [LARGE SCALE GENOMIC DNA]</scope>
    <source>
        <strain evidence="2 3">Aroian</strain>
        <tissue evidence="2">Whole animal</tissue>
    </source>
</reference>
<protein>
    <submittedName>
        <fullName evidence="2">Uncharacterized protein</fullName>
    </submittedName>
</protein>
<feature type="region of interest" description="Disordered" evidence="1">
    <location>
        <begin position="65"/>
        <end position="89"/>
    </location>
</feature>
<evidence type="ECO:0000313" key="3">
    <source>
        <dbReference type="Proteomes" id="UP001303046"/>
    </source>
</evidence>
<comment type="caution">
    <text evidence="2">The sequence shown here is derived from an EMBL/GenBank/DDBJ whole genome shotgun (WGS) entry which is preliminary data.</text>
</comment>
<sequence>MSDVLNSFSAWETLLEDEPPLCIAVRRPVSPPRHYEAVNRCGVKESSAYDNDDVAPTIGKGKVKKADIRPNTAGTNMQLTSPDSAGKLQRTQTLSKDGTPAGKSNLNTARFPAIPVPYKKSQPQKQIAKLATARIPVMHLPCKQSQPQKQTAKLATARIPVALTPSAPKQDQLQKQTNQQAIQQPTAKSTSPLAAKQQCAQVANRARKPPLAVNPAQQPVVKQQAQKPVPQVKPVAQKPAAQQAPKKPVPKKHVPQKDADEKKAILSDYFLS</sequence>
<accession>A0ABR1C380</accession>
<gene>
    <name evidence="2" type="primary">Necator_chrII.g4255</name>
    <name evidence="2" type="ORF">RB195_016463</name>
</gene>
<proteinExistence type="predicted"/>